<evidence type="ECO:0000259" key="8">
    <source>
        <dbReference type="PROSITE" id="PS51826"/>
    </source>
</evidence>
<dbReference type="Pfam" id="PF00198">
    <property type="entry name" value="2-oxoacid_dh"/>
    <property type="match status" value="1"/>
</dbReference>
<dbReference type="SUPFAM" id="SSF51230">
    <property type="entry name" value="Single hybrid motif"/>
    <property type="match status" value="1"/>
</dbReference>
<dbReference type="PROSITE" id="PS50968">
    <property type="entry name" value="BIOTINYL_LIPOYL"/>
    <property type="match status" value="1"/>
</dbReference>
<gene>
    <name evidence="9" type="primary">pdhC</name>
    <name evidence="9" type="ORF">SCORR_v1c04330</name>
</gene>
<dbReference type="Gene3D" id="2.40.50.100">
    <property type="match status" value="1"/>
</dbReference>
<dbReference type="CDD" id="cd06849">
    <property type="entry name" value="lipoyl_domain"/>
    <property type="match status" value="1"/>
</dbReference>
<dbReference type="Pfam" id="PF02817">
    <property type="entry name" value="E3_binding"/>
    <property type="match status" value="1"/>
</dbReference>
<evidence type="ECO:0000256" key="3">
    <source>
        <dbReference type="ARBA" id="ARBA00022679"/>
    </source>
</evidence>
<evidence type="ECO:0000313" key="9">
    <source>
        <dbReference type="EMBL" id="ASP28207.1"/>
    </source>
</evidence>
<keyword evidence="9" id="KW-0670">Pyruvate</keyword>
<dbReference type="InterPro" id="IPR023213">
    <property type="entry name" value="CAT-like_dom_sf"/>
</dbReference>
<dbReference type="KEGG" id="scou:SCORR_v1c04330"/>
<evidence type="ECO:0000256" key="2">
    <source>
        <dbReference type="ARBA" id="ARBA00007317"/>
    </source>
</evidence>
<dbReference type="PROSITE" id="PS51826">
    <property type="entry name" value="PSBD"/>
    <property type="match status" value="1"/>
</dbReference>
<dbReference type="GO" id="GO:0016407">
    <property type="term" value="F:acetyltransferase activity"/>
    <property type="evidence" value="ECO:0007669"/>
    <property type="project" value="TreeGrafter"/>
</dbReference>
<dbReference type="InterPro" id="IPR011053">
    <property type="entry name" value="Single_hybrid_motif"/>
</dbReference>
<evidence type="ECO:0000256" key="6">
    <source>
        <dbReference type="RuleBase" id="RU003423"/>
    </source>
</evidence>
<dbReference type="InterPro" id="IPR001078">
    <property type="entry name" value="2-oxoacid_DH_actylTfrase"/>
</dbReference>
<sequence>MYKVKFADIGEGLTEGTVTEVLVKVGDNVKSGDPLFNVETDKVSSDIYAPVDGVIAKIAIEQGQEIKVGDIVIEIEDGEGGSVEPNKEIQKEKPVEENASVVGSTPVSDELITRNQSATKAQQIVDFSNQSSLIDNSNANVKASPLAKKMAAVMGVDLTKVTPTGPNNRILAADIELFASSPKIEPEGPKTVTHMSPLPQVPTPLGIDPMNRTQLPKQGSFEQKVDYANPLISVPEFNDPLLFDSIPMNPIRKATVKAMDVAHTKVAGFTGFRNIDITDLVNLRNKLKGYADTQRVKLTYLAFIIKAVTLSLRDMPNLNVRIDEENKAIKYANQINIGMACDTPDGLMVPVIKNADRLSVLQIAVKINDLAIKARSKKLSMNEMTGATFTVTNFGSVGLDFATPIVNHPESAILGVGTITRAPGVVKDQIVIRDFMPFSLTADHKVIDGADAGRFLQRIAFYLQNPEIILV</sequence>
<dbReference type="PANTHER" id="PTHR43178">
    <property type="entry name" value="DIHYDROLIPOAMIDE ACETYLTRANSFERASE COMPONENT OF PYRUVATE DEHYDROGENASE COMPLEX"/>
    <property type="match status" value="1"/>
</dbReference>
<dbReference type="FunFam" id="3.30.559.10:FF:000007">
    <property type="entry name" value="Dihydrolipoamide acetyltransferase component of pyruvate dehydrogenase complex"/>
    <property type="match status" value="1"/>
</dbReference>
<accession>A0A222ENY8</accession>
<evidence type="ECO:0000256" key="5">
    <source>
        <dbReference type="ARBA" id="ARBA00023315"/>
    </source>
</evidence>
<dbReference type="AlphaFoldDB" id="A0A222ENY8"/>
<evidence type="ECO:0000256" key="1">
    <source>
        <dbReference type="ARBA" id="ARBA00001938"/>
    </source>
</evidence>
<evidence type="ECO:0000259" key="7">
    <source>
        <dbReference type="PROSITE" id="PS50968"/>
    </source>
</evidence>
<dbReference type="InterPro" id="IPR050743">
    <property type="entry name" value="2-oxoacid_DH_E2_comp"/>
</dbReference>
<dbReference type="SUPFAM" id="SSF47005">
    <property type="entry name" value="Peripheral subunit-binding domain of 2-oxo acid dehydrogenase complex"/>
    <property type="match status" value="1"/>
</dbReference>
<dbReference type="Gene3D" id="4.10.320.10">
    <property type="entry name" value="E3-binding domain"/>
    <property type="match status" value="1"/>
</dbReference>
<comment type="similarity">
    <text evidence="2 6">Belongs to the 2-oxoacid dehydrogenase family.</text>
</comment>
<dbReference type="InterPro" id="IPR003016">
    <property type="entry name" value="2-oxoA_DH_lipoyl-BS"/>
</dbReference>
<dbReference type="EMBL" id="CP022535">
    <property type="protein sequence ID" value="ASP28207.1"/>
    <property type="molecule type" value="Genomic_DNA"/>
</dbReference>
<reference evidence="9 10" key="1">
    <citation type="submission" date="2017-07" db="EMBL/GenBank/DDBJ databases">
        <title>Complete genome sequence of Spiroplasma corruscae EC-1 (DSM 19793).</title>
        <authorList>
            <person name="Tsai Y.-M."/>
            <person name="Lo W.-S."/>
            <person name="Kuo C.-H."/>
        </authorList>
    </citation>
    <scope>NUCLEOTIDE SEQUENCE [LARGE SCALE GENOMIC DNA]</scope>
    <source>
        <strain evidence="9 10">EC-1</strain>
    </source>
</reference>
<dbReference type="InterPro" id="IPR000089">
    <property type="entry name" value="Biotin_lipoyl"/>
</dbReference>
<name>A0A222ENY8_9MOLU</name>
<dbReference type="InterPro" id="IPR004167">
    <property type="entry name" value="PSBD"/>
</dbReference>
<dbReference type="Proteomes" id="UP000203229">
    <property type="component" value="Chromosome"/>
</dbReference>
<dbReference type="InterPro" id="IPR036625">
    <property type="entry name" value="E3-bd_dom_sf"/>
</dbReference>
<keyword evidence="4 6" id="KW-0450">Lipoyl</keyword>
<dbReference type="GO" id="GO:0031405">
    <property type="term" value="F:lipoic acid binding"/>
    <property type="evidence" value="ECO:0007669"/>
    <property type="project" value="TreeGrafter"/>
</dbReference>
<protein>
    <recommendedName>
        <fullName evidence="6">Dihydrolipoamide acetyltransferase component of pyruvate dehydrogenase complex</fullName>
        <ecNumber evidence="6">2.3.1.-</ecNumber>
    </recommendedName>
</protein>
<dbReference type="Gene3D" id="3.30.559.10">
    <property type="entry name" value="Chloramphenicol acetyltransferase-like domain"/>
    <property type="match status" value="1"/>
</dbReference>
<dbReference type="PROSITE" id="PS00189">
    <property type="entry name" value="LIPOYL"/>
    <property type="match status" value="1"/>
</dbReference>
<keyword evidence="10" id="KW-1185">Reference proteome</keyword>
<dbReference type="SUPFAM" id="SSF52777">
    <property type="entry name" value="CoA-dependent acyltransferases"/>
    <property type="match status" value="1"/>
</dbReference>
<dbReference type="GO" id="GO:0005737">
    <property type="term" value="C:cytoplasm"/>
    <property type="evidence" value="ECO:0007669"/>
    <property type="project" value="TreeGrafter"/>
</dbReference>
<organism evidence="9 10">
    <name type="scientific">Spiroplasma corruscae</name>
    <dbReference type="NCBI Taxonomy" id="216934"/>
    <lineage>
        <taxon>Bacteria</taxon>
        <taxon>Bacillati</taxon>
        <taxon>Mycoplasmatota</taxon>
        <taxon>Mollicutes</taxon>
        <taxon>Entomoplasmatales</taxon>
        <taxon>Spiroplasmataceae</taxon>
        <taxon>Spiroplasma</taxon>
    </lineage>
</organism>
<evidence type="ECO:0000313" key="10">
    <source>
        <dbReference type="Proteomes" id="UP000203229"/>
    </source>
</evidence>
<keyword evidence="5 6" id="KW-0012">Acyltransferase</keyword>
<dbReference type="EC" id="2.3.1.-" evidence="6"/>
<feature type="domain" description="Peripheral subunit-binding (PSBD)" evidence="8">
    <location>
        <begin position="142"/>
        <end position="179"/>
    </location>
</feature>
<keyword evidence="3 6" id="KW-0808">Transferase</keyword>
<dbReference type="OrthoDB" id="9805770at2"/>
<dbReference type="Pfam" id="PF00364">
    <property type="entry name" value="Biotin_lipoyl"/>
    <property type="match status" value="1"/>
</dbReference>
<feature type="domain" description="Lipoyl-binding" evidence="7">
    <location>
        <begin position="1"/>
        <end position="76"/>
    </location>
</feature>
<dbReference type="RefSeq" id="WP_094048729.1">
    <property type="nucleotide sequence ID" value="NZ_CP022535.1"/>
</dbReference>
<proteinExistence type="inferred from homology"/>
<dbReference type="PANTHER" id="PTHR43178:SF5">
    <property type="entry name" value="LIPOAMIDE ACYLTRANSFERASE COMPONENT OF BRANCHED-CHAIN ALPHA-KETO ACID DEHYDROGENASE COMPLEX, MITOCHONDRIAL"/>
    <property type="match status" value="1"/>
</dbReference>
<evidence type="ECO:0000256" key="4">
    <source>
        <dbReference type="ARBA" id="ARBA00022823"/>
    </source>
</evidence>
<comment type="cofactor">
    <cofactor evidence="1 6">
        <name>(R)-lipoate</name>
        <dbReference type="ChEBI" id="CHEBI:83088"/>
    </cofactor>
</comment>